<dbReference type="InterPro" id="IPR013538">
    <property type="entry name" value="ASHA1/2-like_C"/>
</dbReference>
<evidence type="ECO:0000259" key="2">
    <source>
        <dbReference type="Pfam" id="PF08327"/>
    </source>
</evidence>
<dbReference type="Gene3D" id="3.30.530.20">
    <property type="match status" value="2"/>
</dbReference>
<comment type="caution">
    <text evidence="3">The sequence shown here is derived from an EMBL/GenBank/DDBJ whole genome shotgun (WGS) entry which is preliminary data.</text>
</comment>
<evidence type="ECO:0000313" key="3">
    <source>
        <dbReference type="EMBL" id="GLV60019.1"/>
    </source>
</evidence>
<protein>
    <recommendedName>
        <fullName evidence="2">Activator of Hsp90 ATPase homologue 1/2-like C-terminal domain-containing protein</fullName>
    </recommendedName>
</protein>
<gene>
    <name evidence="3" type="ORF">KDH_68420</name>
</gene>
<keyword evidence="4" id="KW-1185">Reference proteome</keyword>
<dbReference type="RefSeq" id="WP_338256969.1">
    <property type="nucleotide sequence ID" value="NZ_BSRI01000002.1"/>
</dbReference>
<proteinExistence type="inferred from homology"/>
<name>A0ABQ6G0J5_9CHLR</name>
<comment type="similarity">
    <text evidence="1">Belongs to the AHA1 family.</text>
</comment>
<reference evidence="3 4" key="1">
    <citation type="submission" date="2023-02" db="EMBL/GenBank/DDBJ databases">
        <title>Dictyobacter halimunensis sp. nov., a new member of the class Ktedonobacteria from forest soil in a geothermal area.</title>
        <authorList>
            <person name="Rachmania M.K."/>
            <person name="Ningsih F."/>
            <person name="Sakai Y."/>
            <person name="Yabe S."/>
            <person name="Yokota A."/>
            <person name="Sjamsuridzal W."/>
        </authorList>
    </citation>
    <scope>NUCLEOTIDE SEQUENCE [LARGE SCALE GENOMIC DNA]</scope>
    <source>
        <strain evidence="3 4">S3.2.2.5</strain>
    </source>
</reference>
<dbReference type="Pfam" id="PF08327">
    <property type="entry name" value="AHSA1"/>
    <property type="match status" value="1"/>
</dbReference>
<dbReference type="SUPFAM" id="SSF55961">
    <property type="entry name" value="Bet v1-like"/>
    <property type="match status" value="2"/>
</dbReference>
<dbReference type="Proteomes" id="UP001344906">
    <property type="component" value="Unassembled WGS sequence"/>
</dbReference>
<dbReference type="EMBL" id="BSRI01000002">
    <property type="protein sequence ID" value="GLV60019.1"/>
    <property type="molecule type" value="Genomic_DNA"/>
</dbReference>
<sequence length="308" mass="35182">MNALDQQHYTATFLVDQMPGEVFNAINNVRGWWSQEVEGDTDRLGAEFTYHYQDVHRSTMKITEFVPEKKVVWHVADNYFNFVKDKSEWTGTDIVFDIARKDDKTEVHFTHIGLVPEYECYNVCSNAWGSYITGSLRDLIATGKGHPNPIEDIVSQARQMSEQHYTTSFTVDQTPEEVFAAVNNVRRWWSEEMDGSTDTLGAEFTVSHEDQHRSIQKITQLVPGEKIVWHVVDSQLAFVKKSDEWTGTDIVFEIGKKGDRTELHFTHIGLTPVFACYGDCSDAWSFYINDSLFSLITSGKGKPTQKEG</sequence>
<feature type="domain" description="Activator of Hsp90 ATPase homologue 1/2-like C-terminal" evidence="2">
    <location>
        <begin position="29"/>
        <end position="139"/>
    </location>
</feature>
<evidence type="ECO:0000313" key="4">
    <source>
        <dbReference type="Proteomes" id="UP001344906"/>
    </source>
</evidence>
<evidence type="ECO:0000256" key="1">
    <source>
        <dbReference type="ARBA" id="ARBA00006817"/>
    </source>
</evidence>
<accession>A0ABQ6G0J5</accession>
<organism evidence="3 4">
    <name type="scientific">Dictyobacter halimunensis</name>
    <dbReference type="NCBI Taxonomy" id="3026934"/>
    <lineage>
        <taxon>Bacteria</taxon>
        <taxon>Bacillati</taxon>
        <taxon>Chloroflexota</taxon>
        <taxon>Ktedonobacteria</taxon>
        <taxon>Ktedonobacterales</taxon>
        <taxon>Dictyobacteraceae</taxon>
        <taxon>Dictyobacter</taxon>
    </lineage>
</organism>
<dbReference type="InterPro" id="IPR023393">
    <property type="entry name" value="START-like_dom_sf"/>
</dbReference>
<dbReference type="CDD" id="cd07814">
    <property type="entry name" value="SRPBCC_CalC_Aha1-like"/>
    <property type="match status" value="2"/>
</dbReference>